<feature type="signal peptide" evidence="2">
    <location>
        <begin position="1"/>
        <end position="29"/>
    </location>
</feature>
<evidence type="ECO:0000313" key="4">
    <source>
        <dbReference type="EMBL" id="EUA63645.1"/>
    </source>
</evidence>
<protein>
    <submittedName>
        <fullName evidence="4">Immunogenic MPT63 domain protein</fullName>
    </submittedName>
</protein>
<keyword evidence="1 2" id="KW-0732">Signal</keyword>
<reference evidence="4 5" key="1">
    <citation type="submission" date="2013-12" db="EMBL/GenBank/DDBJ databases">
        <authorList>
            <person name="Zelazny A."/>
            <person name="Olivier K."/>
            <person name="Holland S."/>
            <person name="Lenaerts A."/>
            <person name="Ordway D."/>
            <person name="DeGroote M.A."/>
            <person name="Parker T."/>
            <person name="Sizemore C."/>
            <person name="Tallon L.J."/>
            <person name="Sadzewicz L.K."/>
            <person name="Sengamalay N."/>
            <person name="Fraser C.M."/>
            <person name="Hine E."/>
            <person name="Shefchek K.A."/>
            <person name="Das S.P."/>
            <person name="Tettelin H."/>
        </authorList>
    </citation>
    <scope>NUCLEOTIDE SEQUENCE [LARGE SCALE GENOMIC DNA]</scope>
    <source>
        <strain evidence="4 5">1948</strain>
    </source>
</reference>
<evidence type="ECO:0000259" key="3">
    <source>
        <dbReference type="Pfam" id="PF09167"/>
    </source>
</evidence>
<name>A0A829QL98_9MYCO</name>
<dbReference type="InterPro" id="IPR029050">
    <property type="entry name" value="Immunoprotect_excell_Ig-like"/>
</dbReference>
<evidence type="ECO:0000256" key="1">
    <source>
        <dbReference type="ARBA" id="ARBA00022729"/>
    </source>
</evidence>
<dbReference type="EMBL" id="JAOH01000002">
    <property type="protein sequence ID" value="EUA63645.1"/>
    <property type="molecule type" value="Genomic_DNA"/>
</dbReference>
<dbReference type="GO" id="GO:0005615">
    <property type="term" value="C:extracellular space"/>
    <property type="evidence" value="ECO:0007669"/>
    <property type="project" value="InterPro"/>
</dbReference>
<accession>A0A829QL98</accession>
<feature type="domain" description="MPT63-like" evidence="3">
    <location>
        <begin position="36"/>
        <end position="153"/>
    </location>
</feature>
<dbReference type="Gene3D" id="2.60.40.1240">
    <property type="match status" value="1"/>
</dbReference>
<evidence type="ECO:0000313" key="5">
    <source>
        <dbReference type="Proteomes" id="UP000021210"/>
    </source>
</evidence>
<dbReference type="InterPro" id="IPR015250">
    <property type="entry name" value="MPT63-like"/>
</dbReference>
<gene>
    <name evidence="4" type="ORF">I542_3802</name>
</gene>
<dbReference type="Pfam" id="PF09167">
    <property type="entry name" value="DUF1942"/>
    <property type="match status" value="1"/>
</dbReference>
<feature type="chain" id="PRO_5032808514" evidence="2">
    <location>
        <begin position="30"/>
        <end position="201"/>
    </location>
</feature>
<organism evidence="4 5">
    <name type="scientific">Mycobacteroides abscessus 1948</name>
    <dbReference type="NCBI Taxonomy" id="1299323"/>
    <lineage>
        <taxon>Bacteria</taxon>
        <taxon>Bacillati</taxon>
        <taxon>Actinomycetota</taxon>
        <taxon>Actinomycetes</taxon>
        <taxon>Mycobacteriales</taxon>
        <taxon>Mycobacteriaceae</taxon>
        <taxon>Mycobacteroides</taxon>
        <taxon>Mycobacteroides abscessus</taxon>
    </lineage>
</organism>
<evidence type="ECO:0000256" key="2">
    <source>
        <dbReference type="SAM" id="SignalP"/>
    </source>
</evidence>
<dbReference type="AlphaFoldDB" id="A0A829QL98"/>
<comment type="caution">
    <text evidence="4">The sequence shown here is derived from an EMBL/GenBank/DDBJ whole genome shotgun (WGS) entry which is preliminary data.</text>
</comment>
<proteinExistence type="predicted"/>
<dbReference type="SUPFAM" id="SSF81982">
    <property type="entry name" value="Antigen MPT63/MPB63 (immunoprotective extracellular protein)"/>
    <property type="match status" value="1"/>
</dbReference>
<sequence>MHVRVLRMIMMAAAAVLAMLAVSVPLANAAKNDCPHKMGSHQRLSDADGAVVQEWTISGLRKSTDGVPGYPVAGQLWEATASVHAVTGSVTPLIPNLGAVSGSQERYPALWQVASPYGIPAATIAQGHTATGKVYFDVTGEAPAMVTYQGGGGSMAALMWCDEAAMKTMMAAMKSAPDADCPCCADMPAAKGGDDCCADKP</sequence>
<dbReference type="Proteomes" id="UP000021210">
    <property type="component" value="Unassembled WGS sequence"/>
</dbReference>